<dbReference type="EMBL" id="FNNH01000001">
    <property type="protein sequence ID" value="SDW00264.1"/>
    <property type="molecule type" value="Genomic_DNA"/>
</dbReference>
<reference evidence="1 2" key="1">
    <citation type="submission" date="2016-10" db="EMBL/GenBank/DDBJ databases">
        <authorList>
            <person name="de Groot N.N."/>
        </authorList>
    </citation>
    <scope>NUCLEOTIDE SEQUENCE [LARGE SCALE GENOMIC DNA]</scope>
    <source>
        <strain evidence="1 2">Nm110</strain>
    </source>
</reference>
<evidence type="ECO:0000313" key="2">
    <source>
        <dbReference type="Proteomes" id="UP000183454"/>
    </source>
</evidence>
<evidence type="ECO:0000313" key="1">
    <source>
        <dbReference type="EMBL" id="SDW00264.1"/>
    </source>
</evidence>
<name>A0A1H2Q0S6_9PROT</name>
<protein>
    <submittedName>
        <fullName evidence="1">Uncharacterized protein</fullName>
    </submittedName>
</protein>
<dbReference type="AlphaFoldDB" id="A0A1H2Q0S6"/>
<accession>A0A1H2Q0S6</accession>
<sequence length="139" mass="15620">MFQSSPSSLAGRYHCRTVKHHSVLMSFNPRPARWLGATTACISFARASDVSILAQLVGWALLFRSSRFMAMRCFNPRPARWLGATSGTEATIWEPGSFNPRPARWLGATAHRSHNRKTHKRFQSSPSSLAGRYALCEKR</sequence>
<proteinExistence type="predicted"/>
<organism evidence="1 2">
    <name type="scientific">Nitrosomonas communis</name>
    <dbReference type="NCBI Taxonomy" id="44574"/>
    <lineage>
        <taxon>Bacteria</taxon>
        <taxon>Pseudomonadati</taxon>
        <taxon>Pseudomonadota</taxon>
        <taxon>Betaproteobacteria</taxon>
        <taxon>Nitrosomonadales</taxon>
        <taxon>Nitrosomonadaceae</taxon>
        <taxon>Nitrosomonas</taxon>
    </lineage>
</organism>
<dbReference type="Proteomes" id="UP000183454">
    <property type="component" value="Unassembled WGS sequence"/>
</dbReference>
<gene>
    <name evidence="1" type="ORF">SAMN05421882_1001145</name>
</gene>